<feature type="domain" description="Calcium uniporter protein C-terminal" evidence="16">
    <location>
        <begin position="131"/>
        <end position="279"/>
    </location>
</feature>
<keyword evidence="7" id="KW-0999">Mitochondrion inner membrane</keyword>
<evidence type="ECO:0000256" key="14">
    <source>
        <dbReference type="ARBA" id="ARBA00036634"/>
    </source>
</evidence>
<evidence type="ECO:0000256" key="11">
    <source>
        <dbReference type="ARBA" id="ARBA00023128"/>
    </source>
</evidence>
<feature type="transmembrane region" description="Helical" evidence="15">
    <location>
        <begin position="197"/>
        <end position="221"/>
    </location>
</feature>
<dbReference type="Pfam" id="PF04678">
    <property type="entry name" value="MCU"/>
    <property type="match status" value="1"/>
</dbReference>
<evidence type="ECO:0000256" key="5">
    <source>
        <dbReference type="ARBA" id="ARBA00022673"/>
    </source>
</evidence>
<accession>A0AAD2D0F2</accession>
<gene>
    <name evidence="17" type="ORF">ECRASSUSDP1_LOCUS16700</name>
</gene>
<dbReference type="GO" id="GO:1990246">
    <property type="term" value="C:uniplex complex"/>
    <property type="evidence" value="ECO:0007669"/>
    <property type="project" value="TreeGrafter"/>
</dbReference>
<dbReference type="GO" id="GO:0015292">
    <property type="term" value="F:uniporter activity"/>
    <property type="evidence" value="ECO:0007669"/>
    <property type="project" value="TreeGrafter"/>
</dbReference>
<organism evidence="17 18">
    <name type="scientific">Euplotes crassus</name>
    <dbReference type="NCBI Taxonomy" id="5936"/>
    <lineage>
        <taxon>Eukaryota</taxon>
        <taxon>Sar</taxon>
        <taxon>Alveolata</taxon>
        <taxon>Ciliophora</taxon>
        <taxon>Intramacronucleata</taxon>
        <taxon>Spirotrichea</taxon>
        <taxon>Hypotrichia</taxon>
        <taxon>Euplotida</taxon>
        <taxon>Euplotidae</taxon>
        <taxon>Moneuplotes</taxon>
    </lineage>
</organism>
<evidence type="ECO:0000256" key="9">
    <source>
        <dbReference type="ARBA" id="ARBA00022989"/>
    </source>
</evidence>
<dbReference type="GO" id="GO:0051560">
    <property type="term" value="P:mitochondrial calcium ion homeostasis"/>
    <property type="evidence" value="ECO:0007669"/>
    <property type="project" value="InterPro"/>
</dbReference>
<dbReference type="PANTHER" id="PTHR13462:SF10">
    <property type="entry name" value="CALCIUM UNIPORTER PROTEIN, MITOCHONDRIAL"/>
    <property type="match status" value="1"/>
</dbReference>
<evidence type="ECO:0000256" key="2">
    <source>
        <dbReference type="ARBA" id="ARBA00005653"/>
    </source>
</evidence>
<comment type="similarity">
    <text evidence="2">Belongs to the MCU (TC 1.A.77) family.</text>
</comment>
<sequence>MWSRFIFKRQTRRFFSTFSKIQGNSIRLSSTIQTRIKIPINDSQTIDAPIEEGLKQVKILTDENITTDELLKKRFNISVDGNVYHVHPDISTMVTLKHKAKIDEILGEHKYTGVRRVLISMFLDHLLDDLPDKELSRLDIKLAIDRAKKTYSSDKKKEMLGNIKEELKNIDEELSHQYHPLKQMCETRAASYASKMILFGVTMAAGQVGGFAYLIYGVYGWDDIEPVTYLVGAFYAWLSMAFWFRYKEDWEWSSAYDAFYQRKLAKLLRSQSYDEKRVNFLKSYQKMLKRQLDLLES</sequence>
<evidence type="ECO:0000313" key="18">
    <source>
        <dbReference type="Proteomes" id="UP001295684"/>
    </source>
</evidence>
<proteinExistence type="inferred from homology"/>
<keyword evidence="11" id="KW-0496">Mitochondrion</keyword>
<dbReference type="Proteomes" id="UP001295684">
    <property type="component" value="Unassembled WGS sequence"/>
</dbReference>
<evidence type="ECO:0000256" key="12">
    <source>
        <dbReference type="ARBA" id="ARBA00023136"/>
    </source>
</evidence>
<evidence type="ECO:0000256" key="7">
    <source>
        <dbReference type="ARBA" id="ARBA00022792"/>
    </source>
</evidence>
<keyword evidence="18" id="KW-1185">Reference proteome</keyword>
<evidence type="ECO:0000256" key="1">
    <source>
        <dbReference type="ARBA" id="ARBA00004448"/>
    </source>
</evidence>
<dbReference type="AlphaFoldDB" id="A0AAD2D0F2"/>
<keyword evidence="5" id="KW-0107">Calcium channel</keyword>
<evidence type="ECO:0000256" key="15">
    <source>
        <dbReference type="SAM" id="Phobius"/>
    </source>
</evidence>
<feature type="transmembrane region" description="Helical" evidence="15">
    <location>
        <begin position="227"/>
        <end position="244"/>
    </location>
</feature>
<dbReference type="PANTHER" id="PTHR13462">
    <property type="entry name" value="CALCIUM UNIPORTER PROTEIN, MITOCHONDRIAL"/>
    <property type="match status" value="1"/>
</dbReference>
<evidence type="ECO:0000313" key="17">
    <source>
        <dbReference type="EMBL" id="CAI2375338.1"/>
    </source>
</evidence>
<comment type="caution">
    <text evidence="17">The sequence shown here is derived from an EMBL/GenBank/DDBJ whole genome shotgun (WGS) entry which is preliminary data.</text>
</comment>
<keyword evidence="3" id="KW-0813">Transport</keyword>
<dbReference type="GO" id="GO:0005262">
    <property type="term" value="F:calcium channel activity"/>
    <property type="evidence" value="ECO:0007669"/>
    <property type="project" value="UniProtKB-KW"/>
</dbReference>
<protein>
    <recommendedName>
        <fullName evidence="16">Calcium uniporter protein C-terminal domain-containing protein</fullName>
    </recommendedName>
</protein>
<keyword evidence="6 15" id="KW-0812">Transmembrane</keyword>
<evidence type="ECO:0000256" key="3">
    <source>
        <dbReference type="ARBA" id="ARBA00022448"/>
    </source>
</evidence>
<keyword evidence="8" id="KW-0106">Calcium</keyword>
<evidence type="ECO:0000256" key="10">
    <source>
        <dbReference type="ARBA" id="ARBA00023065"/>
    </source>
</evidence>
<keyword evidence="4" id="KW-0109">Calcium transport</keyword>
<keyword evidence="9 15" id="KW-1133">Transmembrane helix</keyword>
<evidence type="ECO:0000256" key="8">
    <source>
        <dbReference type="ARBA" id="ARBA00022837"/>
    </source>
</evidence>
<evidence type="ECO:0000259" key="16">
    <source>
        <dbReference type="Pfam" id="PF04678"/>
    </source>
</evidence>
<dbReference type="InterPro" id="IPR039055">
    <property type="entry name" value="MCU_fam"/>
</dbReference>
<name>A0AAD2D0F2_EUPCR</name>
<keyword evidence="13" id="KW-0407">Ion channel</keyword>
<comment type="subcellular location">
    <subcellularLocation>
        <location evidence="1">Mitochondrion inner membrane</location>
        <topology evidence="1">Multi-pass membrane protein</topology>
    </subcellularLocation>
</comment>
<evidence type="ECO:0000256" key="4">
    <source>
        <dbReference type="ARBA" id="ARBA00022568"/>
    </source>
</evidence>
<dbReference type="EMBL" id="CAMPGE010016803">
    <property type="protein sequence ID" value="CAI2375338.1"/>
    <property type="molecule type" value="Genomic_DNA"/>
</dbReference>
<comment type="catalytic activity">
    <reaction evidence="14">
        <text>Ca(2+)(in) = Ca(2+)(out)</text>
        <dbReference type="Rhea" id="RHEA:29671"/>
        <dbReference type="ChEBI" id="CHEBI:29108"/>
    </reaction>
</comment>
<keyword evidence="12 15" id="KW-0472">Membrane</keyword>
<evidence type="ECO:0000256" key="13">
    <source>
        <dbReference type="ARBA" id="ARBA00023303"/>
    </source>
</evidence>
<evidence type="ECO:0000256" key="6">
    <source>
        <dbReference type="ARBA" id="ARBA00022692"/>
    </source>
</evidence>
<dbReference type="GO" id="GO:0036444">
    <property type="term" value="P:calcium import into the mitochondrion"/>
    <property type="evidence" value="ECO:0007669"/>
    <property type="project" value="TreeGrafter"/>
</dbReference>
<keyword evidence="10" id="KW-0406">Ion transport</keyword>
<dbReference type="InterPro" id="IPR006769">
    <property type="entry name" value="MCU_C"/>
</dbReference>
<reference evidence="17" key="1">
    <citation type="submission" date="2023-07" db="EMBL/GenBank/DDBJ databases">
        <authorList>
            <consortium name="AG Swart"/>
            <person name="Singh M."/>
            <person name="Singh A."/>
            <person name="Seah K."/>
            <person name="Emmerich C."/>
        </authorList>
    </citation>
    <scope>NUCLEOTIDE SEQUENCE</scope>
    <source>
        <strain evidence="17">DP1</strain>
    </source>
</reference>